<reference evidence="3" key="1">
    <citation type="submission" date="2022-11" db="UniProtKB">
        <authorList>
            <consortium name="WormBaseParasite"/>
        </authorList>
    </citation>
    <scope>IDENTIFICATION</scope>
</reference>
<dbReference type="WBParaSite" id="Minc3s03591g34258">
    <property type="protein sequence ID" value="Minc3s03591g34258"/>
    <property type="gene ID" value="Minc3s03591g34258"/>
</dbReference>
<name>A0A914N968_MELIC</name>
<sequence>MFTQNELIDVLSTDSNSQQLGNTPNNQLNETISPSFHPGSSSIKQPIHANQLPNIQHENITHRPHSIPLHNPNTNLQHSRQIMQQNLAIGIFDIRVVKMERLSRA</sequence>
<feature type="region of interest" description="Disordered" evidence="1">
    <location>
        <begin position="1"/>
        <end position="51"/>
    </location>
</feature>
<keyword evidence="2" id="KW-1185">Reference proteome</keyword>
<dbReference type="Proteomes" id="UP000887563">
    <property type="component" value="Unplaced"/>
</dbReference>
<evidence type="ECO:0000313" key="2">
    <source>
        <dbReference type="Proteomes" id="UP000887563"/>
    </source>
</evidence>
<protein>
    <submittedName>
        <fullName evidence="3">Uncharacterized protein</fullName>
    </submittedName>
</protein>
<evidence type="ECO:0000313" key="3">
    <source>
        <dbReference type="WBParaSite" id="Minc3s03591g34258"/>
    </source>
</evidence>
<proteinExistence type="predicted"/>
<organism evidence="2 3">
    <name type="scientific">Meloidogyne incognita</name>
    <name type="common">Southern root-knot nematode worm</name>
    <name type="synonym">Oxyuris incognita</name>
    <dbReference type="NCBI Taxonomy" id="6306"/>
    <lineage>
        <taxon>Eukaryota</taxon>
        <taxon>Metazoa</taxon>
        <taxon>Ecdysozoa</taxon>
        <taxon>Nematoda</taxon>
        <taxon>Chromadorea</taxon>
        <taxon>Rhabditida</taxon>
        <taxon>Tylenchina</taxon>
        <taxon>Tylenchomorpha</taxon>
        <taxon>Tylenchoidea</taxon>
        <taxon>Meloidogynidae</taxon>
        <taxon>Meloidogyninae</taxon>
        <taxon>Meloidogyne</taxon>
        <taxon>Meloidogyne incognita group</taxon>
    </lineage>
</organism>
<accession>A0A914N968</accession>
<feature type="compositionally biased region" description="Polar residues" evidence="1">
    <location>
        <begin position="1"/>
        <end position="44"/>
    </location>
</feature>
<evidence type="ECO:0000256" key="1">
    <source>
        <dbReference type="SAM" id="MobiDB-lite"/>
    </source>
</evidence>
<dbReference type="AlphaFoldDB" id="A0A914N968"/>